<name>A0ACC1S6H8_9HYPO</name>
<accession>A0ACC1S6H8</accession>
<organism evidence="1 2">
    <name type="scientific">Fusarium decemcellulare</name>
    <dbReference type="NCBI Taxonomy" id="57161"/>
    <lineage>
        <taxon>Eukaryota</taxon>
        <taxon>Fungi</taxon>
        <taxon>Dikarya</taxon>
        <taxon>Ascomycota</taxon>
        <taxon>Pezizomycotina</taxon>
        <taxon>Sordariomycetes</taxon>
        <taxon>Hypocreomycetidae</taxon>
        <taxon>Hypocreales</taxon>
        <taxon>Nectriaceae</taxon>
        <taxon>Fusarium</taxon>
        <taxon>Fusarium decemcellulare species complex</taxon>
    </lineage>
</organism>
<dbReference type="EMBL" id="JANRMS010000893">
    <property type="protein sequence ID" value="KAJ3533159.1"/>
    <property type="molecule type" value="Genomic_DNA"/>
</dbReference>
<comment type="caution">
    <text evidence="1">The sequence shown here is derived from an EMBL/GenBank/DDBJ whole genome shotgun (WGS) entry which is preliminary data.</text>
</comment>
<dbReference type="Proteomes" id="UP001148629">
    <property type="component" value="Unassembled WGS sequence"/>
</dbReference>
<gene>
    <name evidence="1" type="ORF">NM208_g8117</name>
</gene>
<reference evidence="1" key="1">
    <citation type="submission" date="2022-08" db="EMBL/GenBank/DDBJ databases">
        <title>Genome Sequence of Fusarium decemcellulare.</title>
        <authorList>
            <person name="Buettner E."/>
        </authorList>
    </citation>
    <scope>NUCLEOTIDE SEQUENCE</scope>
    <source>
        <strain evidence="1">Babe19</strain>
    </source>
</reference>
<protein>
    <submittedName>
        <fullName evidence="1">Uncharacterized protein</fullName>
    </submittedName>
</protein>
<evidence type="ECO:0000313" key="1">
    <source>
        <dbReference type="EMBL" id="KAJ3533159.1"/>
    </source>
</evidence>
<sequence>MTEKYNYHQLKDAKEVRVLQLAAGTDEIHFTLQTVNLDTAPKYEAISYCWGGQEKTKIVYCEGKTLQITNSLFTALRQLRQSDGPRALWADAVCINQDDNDEKSSQVKLMSDIYYKASQILIWLGEDTTGLAGVKGSIDEALNLLPPTAYEGEELLKNSREYFARPTELYTEWTSISSLLDRPWFGRKWIIQEVVMAPAEVKRLMICGDIELSWPKVADIAYRRGAYGVDWPGTGLPIPNYKAPSLDTMSDNDFKAFMMMVIEHYRHHDRLTLLDLFMATSSFCCKDPRDHVYALLNIIPNATGLEPDYNASIEDVSRSFAIQTLVGDQNLKFLSLAAHKTFKCESSKTLPSWVLHLEEDIEGNHLTSYNVRPKCFSAGGSLEWPIGVSDDLCRLHVQGQVIDTIKAAVPSLGDTELSEADTIPKISSSDKEMMVTLMLKRAWLQKCRNLAAGNDWASLAPTRKRDFYKTIICEMTAMRDPAPEEVVDTVEVYIDYLFGLFTTENTTENPLSENDIAMLQSHAAMIEHSILGFASGLQFCVTEGERFGQAGKEAKAGDVFCVLRGAEVPYILRPTGRETYKLIGEGYLQGVMHREIRKNDKYRPVDIFLE</sequence>
<proteinExistence type="predicted"/>
<evidence type="ECO:0000313" key="2">
    <source>
        <dbReference type="Proteomes" id="UP001148629"/>
    </source>
</evidence>
<keyword evidence="2" id="KW-1185">Reference proteome</keyword>